<organism evidence="1 2">
    <name type="scientific">Vararia minispora EC-137</name>
    <dbReference type="NCBI Taxonomy" id="1314806"/>
    <lineage>
        <taxon>Eukaryota</taxon>
        <taxon>Fungi</taxon>
        <taxon>Dikarya</taxon>
        <taxon>Basidiomycota</taxon>
        <taxon>Agaricomycotina</taxon>
        <taxon>Agaricomycetes</taxon>
        <taxon>Russulales</taxon>
        <taxon>Lachnocladiaceae</taxon>
        <taxon>Vararia</taxon>
    </lineage>
</organism>
<dbReference type="EMBL" id="MU273677">
    <property type="protein sequence ID" value="KAI0029420.1"/>
    <property type="molecule type" value="Genomic_DNA"/>
</dbReference>
<reference evidence="1" key="2">
    <citation type="journal article" date="2022" name="New Phytol.">
        <title>Evolutionary transition to the ectomycorrhizal habit in the genomes of a hyperdiverse lineage of mushroom-forming fungi.</title>
        <authorList>
            <person name="Looney B."/>
            <person name="Miyauchi S."/>
            <person name="Morin E."/>
            <person name="Drula E."/>
            <person name="Courty P.E."/>
            <person name="Kohler A."/>
            <person name="Kuo A."/>
            <person name="LaButti K."/>
            <person name="Pangilinan J."/>
            <person name="Lipzen A."/>
            <person name="Riley R."/>
            <person name="Andreopoulos W."/>
            <person name="He G."/>
            <person name="Johnson J."/>
            <person name="Nolan M."/>
            <person name="Tritt A."/>
            <person name="Barry K.W."/>
            <person name="Grigoriev I.V."/>
            <person name="Nagy L.G."/>
            <person name="Hibbett D."/>
            <person name="Henrissat B."/>
            <person name="Matheny P.B."/>
            <person name="Labbe J."/>
            <person name="Martin F.M."/>
        </authorList>
    </citation>
    <scope>NUCLEOTIDE SEQUENCE</scope>
    <source>
        <strain evidence="1">EC-137</strain>
    </source>
</reference>
<reference evidence="1" key="1">
    <citation type="submission" date="2021-02" db="EMBL/GenBank/DDBJ databases">
        <authorList>
            <consortium name="DOE Joint Genome Institute"/>
            <person name="Ahrendt S."/>
            <person name="Looney B.P."/>
            <person name="Miyauchi S."/>
            <person name="Morin E."/>
            <person name="Drula E."/>
            <person name="Courty P.E."/>
            <person name="Chicoki N."/>
            <person name="Fauchery L."/>
            <person name="Kohler A."/>
            <person name="Kuo A."/>
            <person name="Labutti K."/>
            <person name="Pangilinan J."/>
            <person name="Lipzen A."/>
            <person name="Riley R."/>
            <person name="Andreopoulos W."/>
            <person name="He G."/>
            <person name="Johnson J."/>
            <person name="Barry K.W."/>
            <person name="Grigoriev I.V."/>
            <person name="Nagy L."/>
            <person name="Hibbett D."/>
            <person name="Henrissat B."/>
            <person name="Matheny P.B."/>
            <person name="Labbe J."/>
            <person name="Martin F."/>
        </authorList>
    </citation>
    <scope>NUCLEOTIDE SEQUENCE</scope>
    <source>
        <strain evidence="1">EC-137</strain>
    </source>
</reference>
<proteinExistence type="predicted"/>
<comment type="caution">
    <text evidence="1">The sequence shown here is derived from an EMBL/GenBank/DDBJ whole genome shotgun (WGS) entry which is preliminary data.</text>
</comment>
<name>A0ACB8QCV8_9AGAM</name>
<evidence type="ECO:0000313" key="1">
    <source>
        <dbReference type="EMBL" id="KAI0029420.1"/>
    </source>
</evidence>
<gene>
    <name evidence="1" type="ORF">K488DRAFT_56416</name>
</gene>
<keyword evidence="2" id="KW-1185">Reference proteome</keyword>
<accession>A0ACB8QCV8</accession>
<dbReference type="Proteomes" id="UP000814128">
    <property type="component" value="Unassembled WGS sequence"/>
</dbReference>
<sequence length="394" mass="43090">MQSREEVWFLKEIAFFARGEMRMYKVITQNFNGPCSFIAICNILILRDQICIEPPNRASVSYDYLAQLVAEHLLLSAPDVDISAALSIMPLTTQGMDLNPVFTGPTRFRPATTGGELDLFARAGIPLVHGWLADPASPEHAAVARAGDYDAAVNLIVEADVLTKGRLVQTREEDECGAGPSGGSADTSTVALTPEQRRKVEDAVVLQTFLDNTRSQLTYHGLFTLASLSLSSTPTAAADDSDAPQFFALFRNAHLSVLYKHPDGSLYTLATDEAFLREPAVVWERLEDVDQGAAVFVDAQFERSAPVGGDWAGWTPDAEPRGVVDPADHMLAKQLQEEEDRRAQEAYAARQQERRAAQEARQAQTQAQAQAQADAARKGQKREKKRGGGDCVIM</sequence>
<evidence type="ECO:0000313" key="2">
    <source>
        <dbReference type="Proteomes" id="UP000814128"/>
    </source>
</evidence>
<protein>
    <submittedName>
        <fullName evidence="1">Uncharacterized protein</fullName>
    </submittedName>
</protein>